<protein>
    <submittedName>
        <fullName evidence="1">Uncharacterized protein</fullName>
    </submittedName>
</protein>
<keyword evidence="2" id="KW-1185">Reference proteome</keyword>
<reference evidence="1" key="1">
    <citation type="journal article" date="2023" name="Science">
        <title>Genome structures resolve the early diversification of teleost fishes.</title>
        <authorList>
            <person name="Parey E."/>
            <person name="Louis A."/>
            <person name="Montfort J."/>
            <person name="Bouchez O."/>
            <person name="Roques C."/>
            <person name="Iampietro C."/>
            <person name="Lluch J."/>
            <person name="Castinel A."/>
            <person name="Donnadieu C."/>
            <person name="Desvignes T."/>
            <person name="Floi Bucao C."/>
            <person name="Jouanno E."/>
            <person name="Wen M."/>
            <person name="Mejri S."/>
            <person name="Dirks R."/>
            <person name="Jansen H."/>
            <person name="Henkel C."/>
            <person name="Chen W.J."/>
            <person name="Zahm M."/>
            <person name="Cabau C."/>
            <person name="Klopp C."/>
            <person name="Thompson A.W."/>
            <person name="Robinson-Rechavi M."/>
            <person name="Braasch I."/>
            <person name="Lecointre G."/>
            <person name="Bobe J."/>
            <person name="Postlethwait J.H."/>
            <person name="Berthelot C."/>
            <person name="Roest Crollius H."/>
            <person name="Guiguen Y."/>
        </authorList>
    </citation>
    <scope>NUCLEOTIDE SEQUENCE</scope>
    <source>
        <strain evidence="1">NC1722</strain>
    </source>
</reference>
<organism evidence="1 2">
    <name type="scientific">Aldrovandia affinis</name>
    <dbReference type="NCBI Taxonomy" id="143900"/>
    <lineage>
        <taxon>Eukaryota</taxon>
        <taxon>Metazoa</taxon>
        <taxon>Chordata</taxon>
        <taxon>Craniata</taxon>
        <taxon>Vertebrata</taxon>
        <taxon>Euteleostomi</taxon>
        <taxon>Actinopterygii</taxon>
        <taxon>Neopterygii</taxon>
        <taxon>Teleostei</taxon>
        <taxon>Notacanthiformes</taxon>
        <taxon>Halosauridae</taxon>
        <taxon>Aldrovandia</taxon>
    </lineage>
</organism>
<accession>A0AAD7R8P1</accession>
<comment type="caution">
    <text evidence="1">The sequence shown here is derived from an EMBL/GenBank/DDBJ whole genome shotgun (WGS) entry which is preliminary data.</text>
</comment>
<name>A0AAD7R8P1_9TELE</name>
<sequence>MTSDLEVLGWSCVSLAYRQQPQAMERAHWRPSWLFSSAAYFGVSLQCGHFSFNGGNQETVGQSAALCRDVTAICSCSLTGLAVVCHLAPNRLVNTLLKTAASQQ</sequence>
<evidence type="ECO:0000313" key="1">
    <source>
        <dbReference type="EMBL" id="KAJ8371969.1"/>
    </source>
</evidence>
<dbReference type="EMBL" id="JAINUG010000422">
    <property type="protein sequence ID" value="KAJ8371969.1"/>
    <property type="molecule type" value="Genomic_DNA"/>
</dbReference>
<proteinExistence type="predicted"/>
<dbReference type="AlphaFoldDB" id="A0AAD7R8P1"/>
<gene>
    <name evidence="1" type="ORF">AAFF_G00298420</name>
</gene>
<evidence type="ECO:0000313" key="2">
    <source>
        <dbReference type="Proteomes" id="UP001221898"/>
    </source>
</evidence>
<dbReference type="Proteomes" id="UP001221898">
    <property type="component" value="Unassembled WGS sequence"/>
</dbReference>